<keyword evidence="2" id="KW-1185">Reference proteome</keyword>
<proteinExistence type="predicted"/>
<protein>
    <submittedName>
        <fullName evidence="1">Uncharacterized protein</fullName>
    </submittedName>
</protein>
<dbReference type="Proteomes" id="UP000299102">
    <property type="component" value="Unassembled WGS sequence"/>
</dbReference>
<dbReference type="EMBL" id="BGZK01000544">
    <property type="protein sequence ID" value="GBP49419.1"/>
    <property type="molecule type" value="Genomic_DNA"/>
</dbReference>
<evidence type="ECO:0000313" key="2">
    <source>
        <dbReference type="Proteomes" id="UP000299102"/>
    </source>
</evidence>
<sequence length="114" mass="13051">MVTVAHGHLQPQGVTSTLPASWERIGYLMEGDQAYRKRRWGVGHLNSHSLCSLEVENDNDLSLVRWVDNFTSFFKTVVTADLSLRLQLFTLARRVLEAATIVVTMRRQRLRPIT</sequence>
<dbReference type="OrthoDB" id="10004439at2759"/>
<evidence type="ECO:0000313" key="1">
    <source>
        <dbReference type="EMBL" id="GBP49419.1"/>
    </source>
</evidence>
<organism evidence="1 2">
    <name type="scientific">Eumeta variegata</name>
    <name type="common">Bagworm moth</name>
    <name type="synonym">Eumeta japonica</name>
    <dbReference type="NCBI Taxonomy" id="151549"/>
    <lineage>
        <taxon>Eukaryota</taxon>
        <taxon>Metazoa</taxon>
        <taxon>Ecdysozoa</taxon>
        <taxon>Arthropoda</taxon>
        <taxon>Hexapoda</taxon>
        <taxon>Insecta</taxon>
        <taxon>Pterygota</taxon>
        <taxon>Neoptera</taxon>
        <taxon>Endopterygota</taxon>
        <taxon>Lepidoptera</taxon>
        <taxon>Glossata</taxon>
        <taxon>Ditrysia</taxon>
        <taxon>Tineoidea</taxon>
        <taxon>Psychidae</taxon>
        <taxon>Oiketicinae</taxon>
        <taxon>Eumeta</taxon>
    </lineage>
</organism>
<accession>A0A4C1WGB1</accession>
<gene>
    <name evidence="1" type="ORF">EVAR_38187_1</name>
</gene>
<comment type="caution">
    <text evidence="1">The sequence shown here is derived from an EMBL/GenBank/DDBJ whole genome shotgun (WGS) entry which is preliminary data.</text>
</comment>
<reference evidence="1 2" key="1">
    <citation type="journal article" date="2019" name="Commun. Biol.">
        <title>The bagworm genome reveals a unique fibroin gene that provides high tensile strength.</title>
        <authorList>
            <person name="Kono N."/>
            <person name="Nakamura H."/>
            <person name="Ohtoshi R."/>
            <person name="Tomita M."/>
            <person name="Numata K."/>
            <person name="Arakawa K."/>
        </authorList>
    </citation>
    <scope>NUCLEOTIDE SEQUENCE [LARGE SCALE GENOMIC DNA]</scope>
</reference>
<name>A0A4C1WGB1_EUMVA</name>
<dbReference type="AlphaFoldDB" id="A0A4C1WGB1"/>